<protein>
    <recommendedName>
        <fullName evidence="1">site-specific DNA-methyltransferase (adenine-specific)</fullName>
        <ecNumber evidence="1">2.1.1.72</ecNumber>
    </recommendedName>
</protein>
<keyword evidence="3" id="KW-0808">Transferase</keyword>
<dbReference type="EC" id="2.1.1.72" evidence="1"/>
<feature type="domain" description="Type II methyltransferase M.TaqI-like" evidence="6">
    <location>
        <begin position="540"/>
        <end position="821"/>
    </location>
</feature>
<dbReference type="OrthoDB" id="593376at2"/>
<dbReference type="GO" id="GO:0003676">
    <property type="term" value="F:nucleic acid binding"/>
    <property type="evidence" value="ECO:0007669"/>
    <property type="project" value="InterPro"/>
</dbReference>
<dbReference type="PROSITE" id="PS00092">
    <property type="entry name" value="N6_MTASE"/>
    <property type="match status" value="1"/>
</dbReference>
<reference evidence="7" key="1">
    <citation type="submission" date="2008-06" db="EMBL/GenBank/DDBJ databases">
        <title>Complete sequence of Chlorobium phaeobacteroides BS1.</title>
        <authorList>
            <consortium name="US DOE Joint Genome Institute"/>
            <person name="Lucas S."/>
            <person name="Copeland A."/>
            <person name="Lapidus A."/>
            <person name="Glavina del Rio T."/>
            <person name="Dalin E."/>
            <person name="Tice H."/>
            <person name="Bruce D."/>
            <person name="Goodwin L."/>
            <person name="Pitluck S."/>
            <person name="Schmutz J."/>
            <person name="Larimer F."/>
            <person name="Land M."/>
            <person name="Hauser L."/>
            <person name="Kyrpides N."/>
            <person name="Ovchinnikova G."/>
            <person name="Li T."/>
            <person name="Liu Z."/>
            <person name="Zhao F."/>
            <person name="Overmann J."/>
            <person name="Bryant D.A."/>
            <person name="Richardson P."/>
        </authorList>
    </citation>
    <scope>NUCLEOTIDE SEQUENCE [LARGE SCALE GENOMIC DNA]</scope>
    <source>
        <strain evidence="7">BS1</strain>
    </source>
</reference>
<dbReference type="KEGG" id="cpb:Cphamn1_0884"/>
<dbReference type="InterPro" id="IPR029063">
    <property type="entry name" value="SAM-dependent_MTases_sf"/>
</dbReference>
<sequence length="1290" mass="146240">MIFPSIRIEGAILSPDILEKLEEIPGQRSVDFGLDPSVKVKDEIARAWADAQDYWRIFNRKLETLKKESPATTETRNLWVVPLLGLLGYQLEFEAKSIELNAKLYPISHRIANRGGAAIHITGSNEPAGLDRKPEKAALRMSAHAMLQEYLNLTEQLYGIVTNGRVLRLLRDSSRLVKLTYLECDLDRIFTDGLFADFAVLYRLLHVTRLPASCEAPEESLIEKYHQDSLDSGARIREGLSSAVEKTILSFANGFLSNSENAALLAAITSGQIKPAEYYHYLLRLIYRILFLMVIEERNLVYPQSPVAPKRDIYDTYYSLMRLRRLSEKRYLADRRHHDHWLALMATFHLFEDGGPGGNLGIAPLAGDLFRADAIGPLNHCSLDNETLLHCLRSLSLYENQKSGQLIRVNYAALNVEEFGSVYEGLLEYEPVFLYNDNAIEFAFARGDQRAATGSHYTPDDLVQPLIKHSLDYLIADKLKTSNPEEALLSLRVADISCGSGHILLAAARRIATELAIVRTGEEQPSPSAFRSAIRDVIRNCIYGVDLNPLAVELCKVALWLEAHIPGQPLNFLDHHIKCGNAIVGFAHREEMQKGVPDQAFVTMPGDDKEVVAELRKRNKAERIRQGKQVSFAFTPEIDQSFSLSLKQWHEIASLPERTPSEIEEKKRRYQEFATGKDSRLLHQIASIPIAQFYIEKTYGNRSSIITDDEYSQYLSGQQSPNEQATAMVQAIAERKNFFHWFLEFPEIIENGGFDCILGNPPFLGGQKLSGTYGLAQLEYLKHAYAPIGAVDLVTYFFRRIFTLIKDKGFQSLISTNTIAQGSAREGGLDVIVGQGGTINHAVRSLKWPGIAAVEVALVTISKQQWKGKFILAGKEVSTITPYLDDASTLGNPLPLKQNEGKSFQGSIVLGKGFVLEPQQAEALIRKNPKNRDVLFPYLNGDDLNTNPDQAPSRWVINFFDWSEEKCRNEYPDCYSILERLVKPERKRWKKDKADNDIVGEYALRKPLPQKWWIYGEKRPALYRVIAKEDRVLVACRVAKYVNHTFFAPDSVFGHANTVVARSNFSHHTYLQSSLHSEWAWKYASTLESRISLNVDCIDTFPFPQNLTQSQEEQLERLGESYHEYRKQLMLDIQLGLTKSYNLFHAQPLRPMASEEEQLDDKALQKLLGKDAVHLRKHLAKTPGTITFNEAVSAIQKLRNLHHQMDNAVLEAYGWSDINLRHDFYEVEYLPENDRVRYTIHPAARREILKRLLALNHQIHAQEVADGLWDKKGARGKAEKQQDGQMGLNL</sequence>
<evidence type="ECO:0000256" key="3">
    <source>
        <dbReference type="ARBA" id="ARBA00022679"/>
    </source>
</evidence>
<dbReference type="EMBL" id="CP001101">
    <property type="protein sequence ID" value="ACE03832.1"/>
    <property type="molecule type" value="Genomic_DNA"/>
</dbReference>
<evidence type="ECO:0000256" key="2">
    <source>
        <dbReference type="ARBA" id="ARBA00022603"/>
    </source>
</evidence>
<evidence type="ECO:0000256" key="1">
    <source>
        <dbReference type="ARBA" id="ARBA00011900"/>
    </source>
</evidence>
<dbReference type="HOGENOM" id="CLU_004385_0_0_10"/>
<gene>
    <name evidence="7" type="ordered locus">Cphamn1_0884</name>
</gene>
<dbReference type="GO" id="GO:0032259">
    <property type="term" value="P:methylation"/>
    <property type="evidence" value="ECO:0007669"/>
    <property type="project" value="UniProtKB-KW"/>
</dbReference>
<dbReference type="REBASE" id="18377">
    <property type="entry name" value="CphBORF884P"/>
</dbReference>
<dbReference type="eggNOG" id="COG2442">
    <property type="taxonomic scope" value="Bacteria"/>
</dbReference>
<evidence type="ECO:0000313" key="7">
    <source>
        <dbReference type="EMBL" id="ACE03832.1"/>
    </source>
</evidence>
<evidence type="ECO:0000256" key="4">
    <source>
        <dbReference type="ARBA" id="ARBA00022691"/>
    </source>
</evidence>
<dbReference type="InterPro" id="IPR050953">
    <property type="entry name" value="N4_N6_ade-DNA_methylase"/>
</dbReference>
<dbReference type="PANTHER" id="PTHR33841:SF1">
    <property type="entry name" value="DNA METHYLTRANSFERASE A"/>
    <property type="match status" value="1"/>
</dbReference>
<dbReference type="SUPFAM" id="SSF53335">
    <property type="entry name" value="S-adenosyl-L-methionine-dependent methyltransferases"/>
    <property type="match status" value="1"/>
</dbReference>
<dbReference type="GO" id="GO:0009007">
    <property type="term" value="F:site-specific DNA-methyltransferase (adenine-specific) activity"/>
    <property type="evidence" value="ECO:0007669"/>
    <property type="project" value="UniProtKB-EC"/>
</dbReference>
<dbReference type="PRINTS" id="PR00507">
    <property type="entry name" value="N12N6MTFRASE"/>
</dbReference>
<evidence type="ECO:0000256" key="5">
    <source>
        <dbReference type="ARBA" id="ARBA00047942"/>
    </source>
</evidence>
<comment type="catalytic activity">
    <reaction evidence="5">
        <text>a 2'-deoxyadenosine in DNA + S-adenosyl-L-methionine = an N(6)-methyl-2'-deoxyadenosine in DNA + S-adenosyl-L-homocysteine + H(+)</text>
        <dbReference type="Rhea" id="RHEA:15197"/>
        <dbReference type="Rhea" id="RHEA-COMP:12418"/>
        <dbReference type="Rhea" id="RHEA-COMP:12419"/>
        <dbReference type="ChEBI" id="CHEBI:15378"/>
        <dbReference type="ChEBI" id="CHEBI:57856"/>
        <dbReference type="ChEBI" id="CHEBI:59789"/>
        <dbReference type="ChEBI" id="CHEBI:90615"/>
        <dbReference type="ChEBI" id="CHEBI:90616"/>
        <dbReference type="EC" id="2.1.1.72"/>
    </reaction>
</comment>
<accession>B3EPF4</accession>
<dbReference type="PANTHER" id="PTHR33841">
    <property type="entry name" value="DNA METHYLTRANSFERASE YEEA-RELATED"/>
    <property type="match status" value="1"/>
</dbReference>
<dbReference type="Pfam" id="PF07669">
    <property type="entry name" value="Eco57I"/>
    <property type="match status" value="1"/>
</dbReference>
<name>B3EPF4_CHLPB</name>
<evidence type="ECO:0000259" key="6">
    <source>
        <dbReference type="Pfam" id="PF07669"/>
    </source>
</evidence>
<dbReference type="GO" id="GO:0006304">
    <property type="term" value="P:DNA modification"/>
    <property type="evidence" value="ECO:0007669"/>
    <property type="project" value="InterPro"/>
</dbReference>
<dbReference type="InterPro" id="IPR011639">
    <property type="entry name" value="MethylTrfase_TaqI-like_dom"/>
</dbReference>
<keyword evidence="4" id="KW-0949">S-adenosyl-L-methionine</keyword>
<proteinExistence type="predicted"/>
<dbReference type="Gene3D" id="3.40.50.150">
    <property type="entry name" value="Vaccinia Virus protein VP39"/>
    <property type="match status" value="2"/>
</dbReference>
<dbReference type="eggNOG" id="COG1002">
    <property type="taxonomic scope" value="Bacteria"/>
</dbReference>
<dbReference type="InterPro" id="IPR002052">
    <property type="entry name" value="DNA_methylase_N6_adenine_CS"/>
</dbReference>
<dbReference type="STRING" id="331678.Cphamn1_0884"/>
<keyword evidence="2" id="KW-0489">Methyltransferase</keyword>
<organism evidence="7">
    <name type="scientific">Chlorobium phaeobacteroides (strain BS1)</name>
    <dbReference type="NCBI Taxonomy" id="331678"/>
    <lineage>
        <taxon>Bacteria</taxon>
        <taxon>Pseudomonadati</taxon>
        <taxon>Chlorobiota</taxon>
        <taxon>Chlorobiia</taxon>
        <taxon>Chlorobiales</taxon>
        <taxon>Chlorobiaceae</taxon>
        <taxon>Chlorobium/Pelodictyon group</taxon>
        <taxon>Chlorobium</taxon>
    </lineage>
</organism>